<dbReference type="AlphaFoldDB" id="A0A4C1VUP1"/>
<keyword evidence="3" id="KW-1185">Reference proteome</keyword>
<sequence>MLLASVLQNAPRSRPPASAHGGGTERPDEFIIAGYGRVKLSSALSCGNGVSTGIEVAKPLSYCPTILFQITVLRSSMVVGEQSKADVTECKCPALVT</sequence>
<evidence type="ECO:0000256" key="1">
    <source>
        <dbReference type="SAM" id="MobiDB-lite"/>
    </source>
</evidence>
<feature type="region of interest" description="Disordered" evidence="1">
    <location>
        <begin position="1"/>
        <end position="26"/>
    </location>
</feature>
<evidence type="ECO:0000313" key="3">
    <source>
        <dbReference type="Proteomes" id="UP000299102"/>
    </source>
</evidence>
<protein>
    <submittedName>
        <fullName evidence="2">Uncharacterized protein</fullName>
    </submittedName>
</protein>
<name>A0A4C1VUP1_EUMVA</name>
<dbReference type="Proteomes" id="UP000299102">
    <property type="component" value="Unassembled WGS sequence"/>
</dbReference>
<evidence type="ECO:0000313" key="2">
    <source>
        <dbReference type="EMBL" id="GBP42461.1"/>
    </source>
</evidence>
<feature type="compositionally biased region" description="Polar residues" evidence="1">
    <location>
        <begin position="1"/>
        <end position="11"/>
    </location>
</feature>
<accession>A0A4C1VUP1</accession>
<comment type="caution">
    <text evidence="2">The sequence shown here is derived from an EMBL/GenBank/DDBJ whole genome shotgun (WGS) entry which is preliminary data.</text>
</comment>
<organism evidence="2 3">
    <name type="scientific">Eumeta variegata</name>
    <name type="common">Bagworm moth</name>
    <name type="synonym">Eumeta japonica</name>
    <dbReference type="NCBI Taxonomy" id="151549"/>
    <lineage>
        <taxon>Eukaryota</taxon>
        <taxon>Metazoa</taxon>
        <taxon>Ecdysozoa</taxon>
        <taxon>Arthropoda</taxon>
        <taxon>Hexapoda</taxon>
        <taxon>Insecta</taxon>
        <taxon>Pterygota</taxon>
        <taxon>Neoptera</taxon>
        <taxon>Endopterygota</taxon>
        <taxon>Lepidoptera</taxon>
        <taxon>Glossata</taxon>
        <taxon>Ditrysia</taxon>
        <taxon>Tineoidea</taxon>
        <taxon>Psychidae</taxon>
        <taxon>Oiketicinae</taxon>
        <taxon>Eumeta</taxon>
    </lineage>
</organism>
<gene>
    <name evidence="2" type="ORF">EVAR_47756_1</name>
</gene>
<dbReference type="EMBL" id="BGZK01000418">
    <property type="protein sequence ID" value="GBP42461.1"/>
    <property type="molecule type" value="Genomic_DNA"/>
</dbReference>
<proteinExistence type="predicted"/>
<reference evidence="2 3" key="1">
    <citation type="journal article" date="2019" name="Commun. Biol.">
        <title>The bagworm genome reveals a unique fibroin gene that provides high tensile strength.</title>
        <authorList>
            <person name="Kono N."/>
            <person name="Nakamura H."/>
            <person name="Ohtoshi R."/>
            <person name="Tomita M."/>
            <person name="Numata K."/>
            <person name="Arakawa K."/>
        </authorList>
    </citation>
    <scope>NUCLEOTIDE SEQUENCE [LARGE SCALE GENOMIC DNA]</scope>
</reference>